<comment type="caution">
    <text evidence="10">The sequence shown here is derived from an EMBL/GenBank/DDBJ whole genome shotgun (WGS) entry which is preliminary data.</text>
</comment>
<feature type="transmembrane region" description="Helical" evidence="8">
    <location>
        <begin position="286"/>
        <end position="305"/>
    </location>
</feature>
<protein>
    <recommendedName>
        <fullName evidence="2">histidine kinase</fullName>
        <ecNumber evidence="2">2.7.13.3</ecNumber>
    </recommendedName>
</protein>
<dbReference type="PANTHER" id="PTHR41523">
    <property type="entry name" value="TWO-COMPONENT SYSTEM SENSOR PROTEIN"/>
    <property type="match status" value="1"/>
</dbReference>
<dbReference type="PANTHER" id="PTHR41523:SF8">
    <property type="entry name" value="ETHYLENE RESPONSE SENSOR PROTEIN"/>
    <property type="match status" value="1"/>
</dbReference>
<evidence type="ECO:0000256" key="4">
    <source>
        <dbReference type="ARBA" id="ARBA00022679"/>
    </source>
</evidence>
<gene>
    <name evidence="10" type="ORF">RQM65_17450</name>
</gene>
<keyword evidence="5" id="KW-0547">Nucleotide-binding</keyword>
<dbReference type="Proteomes" id="UP001250656">
    <property type="component" value="Unassembled WGS sequence"/>
</dbReference>
<dbReference type="SMART" id="SM00387">
    <property type="entry name" value="HATPase_c"/>
    <property type="match status" value="1"/>
</dbReference>
<dbReference type="InterPro" id="IPR048760">
    <property type="entry name" value="VP0354-like_sensor_dom"/>
</dbReference>
<dbReference type="SUPFAM" id="SSF55874">
    <property type="entry name" value="ATPase domain of HSP90 chaperone/DNA topoisomerase II/histidine kinase"/>
    <property type="match status" value="1"/>
</dbReference>
<dbReference type="EMBL" id="JAVTTP010000001">
    <property type="protein sequence ID" value="MDT7830458.1"/>
    <property type="molecule type" value="Genomic_DNA"/>
</dbReference>
<dbReference type="InterPro" id="IPR029151">
    <property type="entry name" value="Sensor-like_sf"/>
</dbReference>
<evidence type="ECO:0000256" key="6">
    <source>
        <dbReference type="ARBA" id="ARBA00022777"/>
    </source>
</evidence>
<evidence type="ECO:0000256" key="3">
    <source>
        <dbReference type="ARBA" id="ARBA00022553"/>
    </source>
</evidence>
<dbReference type="SUPFAM" id="SSF103190">
    <property type="entry name" value="Sensory domain-like"/>
    <property type="match status" value="1"/>
</dbReference>
<comment type="catalytic activity">
    <reaction evidence="1">
        <text>ATP + protein L-histidine = ADP + protein N-phospho-L-histidine.</text>
        <dbReference type="EC" id="2.7.13.3"/>
    </reaction>
</comment>
<evidence type="ECO:0000256" key="8">
    <source>
        <dbReference type="SAM" id="Phobius"/>
    </source>
</evidence>
<keyword evidence="7" id="KW-0067">ATP-binding</keyword>
<evidence type="ECO:0000256" key="2">
    <source>
        <dbReference type="ARBA" id="ARBA00012438"/>
    </source>
</evidence>
<dbReference type="Pfam" id="PF21623">
    <property type="entry name" value="HK_sensor_dom_bact"/>
    <property type="match status" value="1"/>
</dbReference>
<keyword evidence="4 10" id="KW-0808">Transferase</keyword>
<accession>A0ABU3LAP1</accession>
<keyword evidence="8" id="KW-1133">Transmembrane helix</keyword>
<evidence type="ECO:0000256" key="5">
    <source>
        <dbReference type="ARBA" id="ARBA00022741"/>
    </source>
</evidence>
<name>A0ABU3LAP1_9FLAO</name>
<evidence type="ECO:0000313" key="11">
    <source>
        <dbReference type="Proteomes" id="UP001250656"/>
    </source>
</evidence>
<evidence type="ECO:0000259" key="9">
    <source>
        <dbReference type="SMART" id="SM00387"/>
    </source>
</evidence>
<keyword evidence="11" id="KW-1185">Reference proteome</keyword>
<evidence type="ECO:0000313" key="10">
    <source>
        <dbReference type="EMBL" id="MDT7830458.1"/>
    </source>
</evidence>
<evidence type="ECO:0000256" key="7">
    <source>
        <dbReference type="ARBA" id="ARBA00022840"/>
    </source>
</evidence>
<proteinExistence type="predicted"/>
<dbReference type="InterPro" id="IPR003594">
    <property type="entry name" value="HATPase_dom"/>
</dbReference>
<dbReference type="RefSeq" id="WP_314016728.1">
    <property type="nucleotide sequence ID" value="NZ_JAVTTP010000001.1"/>
</dbReference>
<dbReference type="Pfam" id="PF07568">
    <property type="entry name" value="HisKA_2"/>
    <property type="match status" value="1"/>
</dbReference>
<keyword evidence="6 10" id="KW-0418">Kinase</keyword>
<reference evidence="10 11" key="1">
    <citation type="submission" date="2023-09" db="EMBL/GenBank/DDBJ databases">
        <title>Novel taxa isolated from Blanes Bay.</title>
        <authorList>
            <person name="Rey-Velasco X."/>
            <person name="Lucena T."/>
        </authorList>
    </citation>
    <scope>NUCLEOTIDE SEQUENCE [LARGE SCALE GENOMIC DNA]</scope>
    <source>
        <strain evidence="10 11">S334</strain>
    </source>
</reference>
<keyword evidence="3" id="KW-0597">Phosphoprotein</keyword>
<evidence type="ECO:0000256" key="1">
    <source>
        <dbReference type="ARBA" id="ARBA00000085"/>
    </source>
</evidence>
<organism evidence="10 11">
    <name type="scientific">Pricia mediterranea</name>
    <dbReference type="NCBI Taxonomy" id="3076079"/>
    <lineage>
        <taxon>Bacteria</taxon>
        <taxon>Pseudomonadati</taxon>
        <taxon>Bacteroidota</taxon>
        <taxon>Flavobacteriia</taxon>
        <taxon>Flavobacteriales</taxon>
        <taxon>Flavobacteriaceae</taxon>
        <taxon>Pricia</taxon>
    </lineage>
</organism>
<dbReference type="Gene3D" id="3.30.565.10">
    <property type="entry name" value="Histidine kinase-like ATPase, C-terminal domain"/>
    <property type="match status" value="1"/>
</dbReference>
<keyword evidence="8" id="KW-0812">Transmembrane</keyword>
<dbReference type="EC" id="2.7.13.3" evidence="2"/>
<dbReference type="Gene3D" id="3.30.450.20">
    <property type="entry name" value="PAS domain"/>
    <property type="match status" value="2"/>
</dbReference>
<dbReference type="GO" id="GO:0004673">
    <property type="term" value="F:protein histidine kinase activity"/>
    <property type="evidence" value="ECO:0007669"/>
    <property type="project" value="UniProtKB-EC"/>
</dbReference>
<dbReference type="InterPro" id="IPR011495">
    <property type="entry name" value="Sig_transdc_His_kin_sub2_dim/P"/>
</dbReference>
<sequence length="528" mass="60585">MKFKLTTARLIVLSLILLIAAIAFIWTSITYRIEIYSQNAVALEIEKSNNRLNQAEVRLTALYQISKKNVQFLANLIALNHENDFSVSLAQRQFSDFLKVDDNYFQGRFLNASGNEVIRVERIGGAVFTLRPKDLQYKGDRYYFKEASQLSKGKVFVSNLDLNVEDGEIERPYRPTLRFFSPVVVNGEQKGVVGLNLNVENWFQYFNDTRIGILNSKNEVYFDEKGDLYKKFEEDLSATDSQGHPNFYSKKVDLENNLQWTLFTRANNTAIDAKLQKFRNEAYRTGAALIVGLLFLITIVHVLHVKNRNISKLNRAVENRLHERDTLIKEIHHRVKNNLQVVSSLLSLQSSFIKDDKIKMLFRYSQYRINSMGMVHEMLYKSDNLNRIDYGAYIEKLVQVLITSMKGDKNKIKLVMDVENIYLNIDTSIPLGLLINEITTNSLKYGFSDGEKGVLSVKLIKIGSIQYKLFIGDNGSGIPPNINFRNTKSLGLKLIHKLALQLRGNIEKDNSKKGTNYIITFNEIEQTS</sequence>
<dbReference type="InterPro" id="IPR036890">
    <property type="entry name" value="HATPase_C_sf"/>
</dbReference>
<feature type="domain" description="Histidine kinase/HSP90-like ATPase" evidence="9">
    <location>
        <begin position="426"/>
        <end position="525"/>
    </location>
</feature>
<keyword evidence="8" id="KW-0472">Membrane</keyword>